<gene>
    <name evidence="2" type="ORF">FHS79_002093</name>
</gene>
<comment type="caution">
    <text evidence="2">The sequence shown here is derived from an EMBL/GenBank/DDBJ whole genome shotgun (WGS) entry which is preliminary data.</text>
</comment>
<name>A0A841LFH1_9SPHN</name>
<accession>A0A841LFH1</accession>
<dbReference type="Proteomes" id="UP000538147">
    <property type="component" value="Unassembled WGS sequence"/>
</dbReference>
<dbReference type="InterPro" id="IPR032710">
    <property type="entry name" value="NTF2-like_dom_sf"/>
</dbReference>
<dbReference type="SUPFAM" id="SSF54427">
    <property type="entry name" value="NTF2-like"/>
    <property type="match status" value="1"/>
</dbReference>
<evidence type="ECO:0000259" key="1">
    <source>
        <dbReference type="Pfam" id="PF13577"/>
    </source>
</evidence>
<evidence type="ECO:0000313" key="3">
    <source>
        <dbReference type="Proteomes" id="UP000538147"/>
    </source>
</evidence>
<sequence>MVEAHAAEAIRQALYTYARGVDRRDPDLIAAAFWPDAVITLGSIYSGAPAGFVEVAMGFMGMFAATRHDIGNVLLVPVGDGRIAYEAYVRTWHWQEADGRELVVLGRYLGHAEQRDGVWRSVAHTEAMDWGETRAVDAGWFEANGELPKGRRDRDDESYRWLAAR</sequence>
<feature type="domain" description="SnoaL-like" evidence="1">
    <location>
        <begin position="3"/>
        <end position="120"/>
    </location>
</feature>
<reference evidence="2 3" key="1">
    <citation type="submission" date="2020-08" db="EMBL/GenBank/DDBJ databases">
        <title>Genomic Encyclopedia of Type Strains, Phase IV (KMG-IV): sequencing the most valuable type-strain genomes for metagenomic binning, comparative biology and taxonomic classification.</title>
        <authorList>
            <person name="Goeker M."/>
        </authorList>
    </citation>
    <scope>NUCLEOTIDE SEQUENCE [LARGE SCALE GENOMIC DNA]</scope>
    <source>
        <strain evidence="2 3">DSM 102189</strain>
    </source>
</reference>
<dbReference type="EMBL" id="JACIIV010000013">
    <property type="protein sequence ID" value="MBB6227912.1"/>
    <property type="molecule type" value="Genomic_DNA"/>
</dbReference>
<dbReference type="Pfam" id="PF13577">
    <property type="entry name" value="SnoaL_4"/>
    <property type="match status" value="1"/>
</dbReference>
<dbReference type="Gene3D" id="3.10.450.50">
    <property type="match status" value="1"/>
</dbReference>
<dbReference type="InterPro" id="IPR037401">
    <property type="entry name" value="SnoaL-like"/>
</dbReference>
<keyword evidence="2" id="KW-0413">Isomerase</keyword>
<evidence type="ECO:0000313" key="2">
    <source>
        <dbReference type="EMBL" id="MBB6227912.1"/>
    </source>
</evidence>
<organism evidence="2 3">
    <name type="scientific">Polymorphobacter multimanifer</name>
    <dbReference type="NCBI Taxonomy" id="1070431"/>
    <lineage>
        <taxon>Bacteria</taxon>
        <taxon>Pseudomonadati</taxon>
        <taxon>Pseudomonadota</taxon>
        <taxon>Alphaproteobacteria</taxon>
        <taxon>Sphingomonadales</taxon>
        <taxon>Sphingosinicellaceae</taxon>
        <taxon>Polymorphobacter</taxon>
    </lineage>
</organism>
<dbReference type="AlphaFoldDB" id="A0A841LFH1"/>
<proteinExistence type="predicted"/>
<dbReference type="RefSeq" id="WP_184199301.1">
    <property type="nucleotide sequence ID" value="NZ_JACIIV010000013.1"/>
</dbReference>
<protein>
    <submittedName>
        <fullName evidence="2">Ketosteroid isomerase-like protein</fullName>
    </submittedName>
</protein>
<keyword evidence="3" id="KW-1185">Reference proteome</keyword>
<dbReference type="GO" id="GO:0016853">
    <property type="term" value="F:isomerase activity"/>
    <property type="evidence" value="ECO:0007669"/>
    <property type="project" value="UniProtKB-KW"/>
</dbReference>